<accession>A0A8X6NZY4</accession>
<organism evidence="2 3">
    <name type="scientific">Nephila pilipes</name>
    <name type="common">Giant wood spider</name>
    <name type="synonym">Nephila maculata</name>
    <dbReference type="NCBI Taxonomy" id="299642"/>
    <lineage>
        <taxon>Eukaryota</taxon>
        <taxon>Metazoa</taxon>
        <taxon>Ecdysozoa</taxon>
        <taxon>Arthropoda</taxon>
        <taxon>Chelicerata</taxon>
        <taxon>Arachnida</taxon>
        <taxon>Araneae</taxon>
        <taxon>Araneomorphae</taxon>
        <taxon>Entelegynae</taxon>
        <taxon>Araneoidea</taxon>
        <taxon>Nephilidae</taxon>
        <taxon>Nephila</taxon>
    </lineage>
</organism>
<evidence type="ECO:0008006" key="4">
    <source>
        <dbReference type="Google" id="ProtNLM"/>
    </source>
</evidence>
<dbReference type="AlphaFoldDB" id="A0A8X6NZY4"/>
<keyword evidence="3" id="KW-1185">Reference proteome</keyword>
<sequence length="108" mass="12598">MDCWLKSGTTPKESNDYSSTQLTGNNDIKDESISILKRTVKKKIRKTSKYDKEYLKLGFSWTGDENELIPICVICFENLTNESMKPSNLKCHIETNNYQYKDKPIDFF</sequence>
<name>A0A8X6NZY4_NEPPI</name>
<evidence type="ECO:0000313" key="2">
    <source>
        <dbReference type="EMBL" id="GFT42478.1"/>
    </source>
</evidence>
<comment type="caution">
    <text evidence="2">The sequence shown here is derived from an EMBL/GenBank/DDBJ whole genome shotgun (WGS) entry which is preliminary data.</text>
</comment>
<dbReference type="OrthoDB" id="6717483at2759"/>
<evidence type="ECO:0000313" key="3">
    <source>
        <dbReference type="Proteomes" id="UP000887013"/>
    </source>
</evidence>
<reference evidence="2" key="1">
    <citation type="submission" date="2020-08" db="EMBL/GenBank/DDBJ databases">
        <title>Multicomponent nature underlies the extraordinary mechanical properties of spider dragline silk.</title>
        <authorList>
            <person name="Kono N."/>
            <person name="Nakamura H."/>
            <person name="Mori M."/>
            <person name="Yoshida Y."/>
            <person name="Ohtoshi R."/>
            <person name="Malay A.D."/>
            <person name="Moran D.A.P."/>
            <person name="Tomita M."/>
            <person name="Numata K."/>
            <person name="Arakawa K."/>
        </authorList>
    </citation>
    <scope>NUCLEOTIDE SEQUENCE</scope>
</reference>
<feature type="compositionally biased region" description="Polar residues" evidence="1">
    <location>
        <begin position="7"/>
        <end position="23"/>
    </location>
</feature>
<dbReference type="Proteomes" id="UP000887013">
    <property type="component" value="Unassembled WGS sequence"/>
</dbReference>
<protein>
    <recommendedName>
        <fullName evidence="4">BED-type domain-containing protein</fullName>
    </recommendedName>
</protein>
<gene>
    <name evidence="2" type="ORF">NPIL_183721</name>
</gene>
<dbReference type="EMBL" id="BMAW01015190">
    <property type="protein sequence ID" value="GFT42478.1"/>
    <property type="molecule type" value="Genomic_DNA"/>
</dbReference>
<evidence type="ECO:0000256" key="1">
    <source>
        <dbReference type="SAM" id="MobiDB-lite"/>
    </source>
</evidence>
<proteinExistence type="predicted"/>
<feature type="region of interest" description="Disordered" evidence="1">
    <location>
        <begin position="1"/>
        <end position="23"/>
    </location>
</feature>